<keyword evidence="1" id="KW-0472">Membrane</keyword>
<name>A0ABT8C867_9BACT</name>
<reference evidence="3" key="1">
    <citation type="journal article" date="2019" name="Int. J. Syst. Evol. Microbiol.">
        <title>The Global Catalogue of Microorganisms (GCM) 10K type strain sequencing project: providing services to taxonomists for standard genome sequencing and annotation.</title>
        <authorList>
            <consortium name="The Broad Institute Genomics Platform"/>
            <consortium name="The Broad Institute Genome Sequencing Center for Infectious Disease"/>
            <person name="Wu L."/>
            <person name="Ma J."/>
        </authorList>
    </citation>
    <scope>NUCLEOTIDE SEQUENCE [LARGE SCALE GENOMIC DNA]</scope>
    <source>
        <strain evidence="3">CECT 7706</strain>
    </source>
</reference>
<proteinExistence type="predicted"/>
<gene>
    <name evidence="2" type="ORF">QWZ15_12840</name>
</gene>
<feature type="transmembrane region" description="Helical" evidence="1">
    <location>
        <begin position="197"/>
        <end position="216"/>
    </location>
</feature>
<feature type="transmembrane region" description="Helical" evidence="1">
    <location>
        <begin position="324"/>
        <end position="346"/>
    </location>
</feature>
<accession>A0ABT8C867</accession>
<sequence length="376" mass="42124">MKKIAPAFVLPLVIGGLITGLLGGWLRLGFEGFAAQMPAAHHGVLMIGGFLGTLISLERSVVMKNAVWLMVPVLSGLSIPLFLGGLHGVGAVFLLISSLGLVGMMYFQTLKTPHIHAYLIAFGAACWMLGNFVYLYTGFVALSAGWWMAFLFFTIVGERLELSRYLPIPASIYRLFYLILACYGLGLLLPFHQWGRMVLGISGIGAGLWLLHYDMARFGVKKSGQFRYIGIGLLVGFAWLVFHGLVLVFLANHPFHYDLYLHTFFLGFAFSMIWAHAPIIFPAVFKVRVDLFHPLLWWGWVVFQLSLVGRITSAWAGWSDWRYLFGTINGFSILAIFLSMGFIFYFRWQMKEPKKGTTLVHGAKNLSSEKKMVTCK</sequence>
<evidence type="ECO:0000313" key="2">
    <source>
        <dbReference type="EMBL" id="MDN3688721.1"/>
    </source>
</evidence>
<feature type="transmembrane region" description="Helical" evidence="1">
    <location>
        <begin position="172"/>
        <end position="191"/>
    </location>
</feature>
<feature type="transmembrane region" description="Helical" evidence="1">
    <location>
        <begin position="7"/>
        <end position="27"/>
    </location>
</feature>
<keyword evidence="3" id="KW-1185">Reference proteome</keyword>
<dbReference type="RefSeq" id="WP_205602101.1">
    <property type="nucleotide sequence ID" value="NZ_JAUFQS010000012.1"/>
</dbReference>
<evidence type="ECO:0000313" key="3">
    <source>
        <dbReference type="Proteomes" id="UP001236663"/>
    </source>
</evidence>
<feature type="transmembrane region" description="Helical" evidence="1">
    <location>
        <begin position="228"/>
        <end position="251"/>
    </location>
</feature>
<feature type="transmembrane region" description="Helical" evidence="1">
    <location>
        <begin position="263"/>
        <end position="285"/>
    </location>
</feature>
<keyword evidence="1" id="KW-1133">Transmembrane helix</keyword>
<feature type="transmembrane region" description="Helical" evidence="1">
    <location>
        <begin position="140"/>
        <end position="160"/>
    </location>
</feature>
<evidence type="ECO:0000256" key="1">
    <source>
        <dbReference type="SAM" id="Phobius"/>
    </source>
</evidence>
<feature type="transmembrane region" description="Helical" evidence="1">
    <location>
        <begin position="115"/>
        <end position="134"/>
    </location>
</feature>
<comment type="caution">
    <text evidence="2">The sequence shown here is derived from an EMBL/GenBank/DDBJ whole genome shotgun (WGS) entry which is preliminary data.</text>
</comment>
<dbReference type="EMBL" id="JAUFQS010000012">
    <property type="protein sequence ID" value="MDN3688721.1"/>
    <property type="molecule type" value="Genomic_DNA"/>
</dbReference>
<keyword evidence="1" id="KW-0812">Transmembrane</keyword>
<dbReference type="Proteomes" id="UP001236663">
    <property type="component" value="Unassembled WGS sequence"/>
</dbReference>
<feature type="transmembrane region" description="Helical" evidence="1">
    <location>
        <begin position="297"/>
        <end position="318"/>
    </location>
</feature>
<feature type="transmembrane region" description="Helical" evidence="1">
    <location>
        <begin position="66"/>
        <end position="83"/>
    </location>
</feature>
<feature type="transmembrane region" description="Helical" evidence="1">
    <location>
        <begin position="39"/>
        <end position="57"/>
    </location>
</feature>
<feature type="transmembrane region" description="Helical" evidence="1">
    <location>
        <begin position="89"/>
        <end position="108"/>
    </location>
</feature>
<organism evidence="2 3">
    <name type="scientific">Cyclobacterium jeungdonense</name>
    <dbReference type="NCBI Taxonomy" id="708087"/>
    <lineage>
        <taxon>Bacteria</taxon>
        <taxon>Pseudomonadati</taxon>
        <taxon>Bacteroidota</taxon>
        <taxon>Cytophagia</taxon>
        <taxon>Cytophagales</taxon>
        <taxon>Cyclobacteriaceae</taxon>
        <taxon>Cyclobacterium</taxon>
    </lineage>
</organism>
<protein>
    <submittedName>
        <fullName evidence="2">Uncharacterized protein</fullName>
    </submittedName>
</protein>